<reference evidence="2 3" key="1">
    <citation type="journal article" date="2012" name="Genome Biol.">
        <title>Genome and low-iron response of an oceanic diatom adapted to chronic iron limitation.</title>
        <authorList>
            <person name="Lommer M."/>
            <person name="Specht M."/>
            <person name="Roy A.S."/>
            <person name="Kraemer L."/>
            <person name="Andreson R."/>
            <person name="Gutowska M.A."/>
            <person name="Wolf J."/>
            <person name="Bergner S.V."/>
            <person name="Schilhabel M.B."/>
            <person name="Klostermeier U.C."/>
            <person name="Beiko R.G."/>
            <person name="Rosenstiel P."/>
            <person name="Hippler M."/>
            <person name="Laroche J."/>
        </authorList>
    </citation>
    <scope>NUCLEOTIDE SEQUENCE [LARGE SCALE GENOMIC DNA]</scope>
    <source>
        <strain evidence="2 3">CCMP1005</strain>
    </source>
</reference>
<evidence type="ECO:0000313" key="3">
    <source>
        <dbReference type="Proteomes" id="UP000266841"/>
    </source>
</evidence>
<sequence length="123" mass="12256">MADSDRDRERAKTGEAQAKGVTNFLGVPYGRMNERETATSAAAGWGAKVVGNEREGRAKGRAPPAEVGWTGEGGGVGGGTCGRGTSGSAADGPGPLVYDGVCVVVGCLGLIRSLGGRCETGEG</sequence>
<feature type="compositionally biased region" description="Gly residues" evidence="1">
    <location>
        <begin position="70"/>
        <end position="80"/>
    </location>
</feature>
<evidence type="ECO:0000256" key="1">
    <source>
        <dbReference type="SAM" id="MobiDB-lite"/>
    </source>
</evidence>
<accession>K0RV91</accession>
<feature type="non-terminal residue" evidence="2">
    <location>
        <position position="123"/>
    </location>
</feature>
<gene>
    <name evidence="2" type="ORF">THAOC_23077</name>
</gene>
<evidence type="ECO:0000313" key="2">
    <source>
        <dbReference type="EMBL" id="EJK56935.1"/>
    </source>
</evidence>
<organism evidence="2 3">
    <name type="scientific">Thalassiosira oceanica</name>
    <name type="common">Marine diatom</name>
    <dbReference type="NCBI Taxonomy" id="159749"/>
    <lineage>
        <taxon>Eukaryota</taxon>
        <taxon>Sar</taxon>
        <taxon>Stramenopiles</taxon>
        <taxon>Ochrophyta</taxon>
        <taxon>Bacillariophyta</taxon>
        <taxon>Coscinodiscophyceae</taxon>
        <taxon>Thalassiosirophycidae</taxon>
        <taxon>Thalassiosirales</taxon>
        <taxon>Thalassiosiraceae</taxon>
        <taxon>Thalassiosira</taxon>
    </lineage>
</organism>
<dbReference type="EMBL" id="AGNL01030084">
    <property type="protein sequence ID" value="EJK56935.1"/>
    <property type="molecule type" value="Genomic_DNA"/>
</dbReference>
<proteinExistence type="predicted"/>
<dbReference type="Proteomes" id="UP000266841">
    <property type="component" value="Unassembled WGS sequence"/>
</dbReference>
<name>K0RV91_THAOC</name>
<comment type="caution">
    <text evidence="2">The sequence shown here is derived from an EMBL/GenBank/DDBJ whole genome shotgun (WGS) entry which is preliminary data.</text>
</comment>
<protein>
    <submittedName>
        <fullName evidence="2">Uncharacterized protein</fullName>
    </submittedName>
</protein>
<dbReference type="AlphaFoldDB" id="K0RV91"/>
<keyword evidence="3" id="KW-1185">Reference proteome</keyword>
<feature type="region of interest" description="Disordered" evidence="1">
    <location>
        <begin position="53"/>
        <end position="80"/>
    </location>
</feature>